<evidence type="ECO:0000313" key="21">
    <source>
        <dbReference type="EMBL" id="ABM89993.1"/>
    </source>
</evidence>
<evidence type="ECO:0000256" key="13">
    <source>
        <dbReference type="ARBA" id="ARBA00022879"/>
    </source>
</evidence>
<keyword evidence="7" id="KW-0945">Host-virus interaction</keyword>
<evidence type="ECO:0000256" key="16">
    <source>
        <dbReference type="ARBA" id="ARBA00023180"/>
    </source>
</evidence>
<keyword evidence="6" id="KW-1170">Fusion of virus membrane with host endosomal membrane</keyword>
<organism evidence="21">
    <name type="scientific">Hepacivirus hominis</name>
    <dbReference type="NCBI Taxonomy" id="3052230"/>
    <lineage>
        <taxon>Viruses</taxon>
        <taxon>Riboviria</taxon>
        <taxon>Orthornavirae</taxon>
        <taxon>Kitrinoviricota</taxon>
        <taxon>Flasuviricetes</taxon>
        <taxon>Amarillovirales</taxon>
        <taxon>Flaviviridae</taxon>
        <taxon>Hepacivirus</taxon>
    </lineage>
</organism>
<keyword evidence="5" id="KW-1168">Fusion of virus membrane with host membrane</keyword>
<dbReference type="GO" id="GO:0039654">
    <property type="term" value="P:fusion of virus membrane with host endosome membrane"/>
    <property type="evidence" value="ECO:0007669"/>
    <property type="project" value="UniProtKB-KW"/>
</dbReference>
<keyword evidence="14" id="KW-1133">Transmembrane helix</keyword>
<keyword evidence="17" id="KW-1038">Host endoplasmic reticulum</keyword>
<evidence type="ECO:0000256" key="2">
    <source>
        <dbReference type="ARBA" id="ARBA00004482"/>
    </source>
</evidence>
<evidence type="ECO:0000256" key="12">
    <source>
        <dbReference type="ARBA" id="ARBA00022870"/>
    </source>
</evidence>
<evidence type="ECO:0000256" key="11">
    <source>
        <dbReference type="ARBA" id="ARBA00022844"/>
    </source>
</evidence>
<keyword evidence="8" id="KW-1162">Viral penetration into host cytoplasm</keyword>
<evidence type="ECO:0000256" key="15">
    <source>
        <dbReference type="ARBA" id="ARBA00023136"/>
    </source>
</evidence>
<evidence type="ECO:0000256" key="14">
    <source>
        <dbReference type="ARBA" id="ARBA00022989"/>
    </source>
</evidence>
<evidence type="ECO:0000256" key="18">
    <source>
        <dbReference type="ARBA" id="ARBA00023190"/>
    </source>
</evidence>
<dbReference type="euHCVdb" id="EF199068"/>
<evidence type="ECO:0000256" key="6">
    <source>
        <dbReference type="ARBA" id="ARBA00022510"/>
    </source>
</evidence>
<accession>A2TFL3</accession>
<evidence type="ECO:0000256" key="3">
    <source>
        <dbReference type="ARBA" id="ARBA00004563"/>
    </source>
</evidence>
<dbReference type="GO" id="GO:0019031">
    <property type="term" value="C:viral envelope"/>
    <property type="evidence" value="ECO:0007669"/>
    <property type="project" value="UniProtKB-KW"/>
</dbReference>
<evidence type="ECO:0000256" key="9">
    <source>
        <dbReference type="ARBA" id="ARBA00022692"/>
    </source>
</evidence>
<feature type="domain" description="Hepatitis C virus Envelope glycoprotein E1" evidence="20">
    <location>
        <begin position="1"/>
        <end position="20"/>
    </location>
</feature>
<protein>
    <recommendedName>
        <fullName evidence="4">Genome polyprotein</fullName>
    </recommendedName>
</protein>
<evidence type="ECO:0000256" key="17">
    <source>
        <dbReference type="ARBA" id="ARBA00023184"/>
    </source>
</evidence>
<evidence type="ECO:0000256" key="4">
    <source>
        <dbReference type="ARBA" id="ARBA00020107"/>
    </source>
</evidence>
<dbReference type="GO" id="GO:0019062">
    <property type="term" value="P:virion attachment to host cell"/>
    <property type="evidence" value="ECO:0007669"/>
    <property type="project" value="UniProtKB-KW"/>
</dbReference>
<keyword evidence="15" id="KW-0472">Membrane</keyword>
<dbReference type="EMBL" id="EF199068">
    <property type="protein sequence ID" value="ABM89993.1"/>
    <property type="molecule type" value="Genomic_RNA"/>
</dbReference>
<keyword evidence="18" id="KW-1041">Host lipid droplet</keyword>
<evidence type="ECO:0000256" key="7">
    <source>
        <dbReference type="ARBA" id="ARBA00022581"/>
    </source>
</evidence>
<dbReference type="InterPro" id="IPR002519">
    <property type="entry name" value="HCV_Env"/>
</dbReference>
<keyword evidence="10" id="KW-1161">Viral attachment to host cell</keyword>
<dbReference type="Pfam" id="PF01539">
    <property type="entry name" value="HCV_env"/>
    <property type="match status" value="1"/>
</dbReference>
<feature type="non-terminal residue" evidence="21">
    <location>
        <position position="1"/>
    </location>
</feature>
<reference evidence="21" key="1">
    <citation type="journal article" date="2007" name="J. Virol.">
        <title>Analysis of hepatitis C virus hypervariable region 1 sequence from cryoglobulinemic patients and associated controls.</title>
        <authorList>
            <person name="Bianchettin G."/>
            <person name="Bonaccini C."/>
            <person name="Oliva R."/>
            <person name="Tramontano A."/>
            <person name="Cividini A."/>
            <person name="Casato M."/>
            <person name="Merlini G."/>
            <person name="Silini E."/>
            <person name="Mondelli M.U."/>
        </authorList>
    </citation>
    <scope>NUCLEOTIDE SEQUENCE</scope>
    <source>
        <strain evidence="21">1b.157#4</strain>
    </source>
</reference>
<dbReference type="GO" id="GO:0055036">
    <property type="term" value="C:virion membrane"/>
    <property type="evidence" value="ECO:0007669"/>
    <property type="project" value="UniProtKB-SubCell"/>
</dbReference>
<keyword evidence="13" id="KW-0261">Viral envelope protein</keyword>
<evidence type="ECO:0000259" key="20">
    <source>
        <dbReference type="Pfam" id="PF01539"/>
    </source>
</evidence>
<name>A2TFL3_9HEPC</name>
<proteinExistence type="predicted"/>
<keyword evidence="19" id="KW-1160">Virus entry into host cell</keyword>
<keyword evidence="11" id="KW-0946">Virion</keyword>
<keyword evidence="12" id="KW-1043">Host membrane</keyword>
<keyword evidence="16" id="KW-0325">Glycoprotein</keyword>
<dbReference type="GO" id="GO:0046718">
    <property type="term" value="P:symbiont entry into host cell"/>
    <property type="evidence" value="ECO:0007669"/>
    <property type="project" value="UniProtKB-KW"/>
</dbReference>
<dbReference type="GO" id="GO:0044167">
    <property type="term" value="C:host cell endoplasmic reticulum membrane"/>
    <property type="evidence" value="ECO:0007669"/>
    <property type="project" value="UniProtKB-SubCell"/>
</dbReference>
<evidence type="ECO:0000256" key="5">
    <source>
        <dbReference type="ARBA" id="ARBA00022506"/>
    </source>
</evidence>
<evidence type="ECO:0000256" key="8">
    <source>
        <dbReference type="ARBA" id="ARBA00022595"/>
    </source>
</evidence>
<evidence type="ECO:0000256" key="19">
    <source>
        <dbReference type="ARBA" id="ARBA00023296"/>
    </source>
</evidence>
<comment type="subcellular location">
    <subcellularLocation>
        <location evidence="2">Host endoplasmic reticulum membrane</location>
        <topology evidence="2">Single-pass type I membrane protein</topology>
    </subcellularLocation>
    <subcellularLocation>
        <location evidence="1">Host lipid droplet</location>
    </subcellularLocation>
    <subcellularLocation>
        <location evidence="3">Virion membrane</location>
        <topology evidence="3">Single-pass type I membrane protein</topology>
    </subcellularLocation>
</comment>
<feature type="non-terminal residue" evidence="21">
    <location>
        <position position="59"/>
    </location>
</feature>
<dbReference type="GO" id="GO:0044186">
    <property type="term" value="C:host cell lipid droplet"/>
    <property type="evidence" value="ECO:0007669"/>
    <property type="project" value="UniProtKB-SubCell"/>
</dbReference>
<evidence type="ECO:0000256" key="1">
    <source>
        <dbReference type="ARBA" id="ARBA00004338"/>
    </source>
</evidence>
<sequence>SMVGNWAKVLIVLLLFAGVDGTTHTTGGERSPCHQPANGPLCIWANSENSAYKHQRQLA</sequence>
<evidence type="ECO:0000256" key="10">
    <source>
        <dbReference type="ARBA" id="ARBA00022804"/>
    </source>
</evidence>
<keyword evidence="9" id="KW-0812">Transmembrane</keyword>